<accession>A0A0C3HD55</accession>
<dbReference type="InterPro" id="IPR009072">
    <property type="entry name" value="Histone-fold"/>
</dbReference>
<evidence type="ECO:0000256" key="2">
    <source>
        <dbReference type="ARBA" id="ARBA00023242"/>
    </source>
</evidence>
<evidence type="ECO:0000259" key="4">
    <source>
        <dbReference type="Pfam" id="PF00808"/>
    </source>
</evidence>
<reference evidence="5 6" key="1">
    <citation type="submission" date="2014-04" db="EMBL/GenBank/DDBJ databases">
        <authorList>
            <consortium name="DOE Joint Genome Institute"/>
            <person name="Kuo A."/>
            <person name="Martino E."/>
            <person name="Perotto S."/>
            <person name="Kohler A."/>
            <person name="Nagy L.G."/>
            <person name="Floudas D."/>
            <person name="Copeland A."/>
            <person name="Barry K.W."/>
            <person name="Cichocki N."/>
            <person name="Veneault-Fourrey C."/>
            <person name="LaButti K."/>
            <person name="Lindquist E.A."/>
            <person name="Lipzen A."/>
            <person name="Lundell T."/>
            <person name="Morin E."/>
            <person name="Murat C."/>
            <person name="Sun H."/>
            <person name="Tunlid A."/>
            <person name="Henrissat B."/>
            <person name="Grigoriev I.V."/>
            <person name="Hibbett D.S."/>
            <person name="Martin F."/>
            <person name="Nordberg H.P."/>
            <person name="Cantor M.N."/>
            <person name="Hua S.X."/>
        </authorList>
    </citation>
    <scope>NUCLEOTIDE SEQUENCE [LARGE SCALE GENOMIC DNA]</scope>
    <source>
        <strain evidence="5 6">Zn</strain>
    </source>
</reference>
<dbReference type="GO" id="GO:0046982">
    <property type="term" value="F:protein heterodimerization activity"/>
    <property type="evidence" value="ECO:0007669"/>
    <property type="project" value="InterPro"/>
</dbReference>
<dbReference type="HOGENOM" id="CLU_045277_7_3_1"/>
<organism evidence="5 6">
    <name type="scientific">Oidiodendron maius (strain Zn)</name>
    <dbReference type="NCBI Taxonomy" id="913774"/>
    <lineage>
        <taxon>Eukaryota</taxon>
        <taxon>Fungi</taxon>
        <taxon>Dikarya</taxon>
        <taxon>Ascomycota</taxon>
        <taxon>Pezizomycotina</taxon>
        <taxon>Leotiomycetes</taxon>
        <taxon>Leotiomycetes incertae sedis</taxon>
        <taxon>Myxotrichaceae</taxon>
        <taxon>Oidiodendron</taxon>
    </lineage>
</organism>
<dbReference type="CDD" id="cd23645">
    <property type="entry name" value="HFD_Dpb3-like"/>
    <property type="match status" value="1"/>
</dbReference>
<dbReference type="InParanoid" id="A0A0C3HD55"/>
<dbReference type="STRING" id="913774.A0A0C3HD55"/>
<gene>
    <name evidence="5" type="ORF">OIDMADRAFT_54855</name>
</gene>
<dbReference type="InterPro" id="IPR003958">
    <property type="entry name" value="CBFA_NFYB_domain"/>
</dbReference>
<dbReference type="EMBL" id="KN832877">
    <property type="protein sequence ID" value="KIN00257.1"/>
    <property type="molecule type" value="Genomic_DNA"/>
</dbReference>
<feature type="domain" description="Transcription factor CBF/NF-Y/archaeal histone" evidence="4">
    <location>
        <begin position="19"/>
        <end position="84"/>
    </location>
</feature>
<dbReference type="OrthoDB" id="636685at2759"/>
<evidence type="ECO:0000313" key="6">
    <source>
        <dbReference type="Proteomes" id="UP000054321"/>
    </source>
</evidence>
<feature type="compositionally biased region" description="Polar residues" evidence="3">
    <location>
        <begin position="172"/>
        <end position="182"/>
    </location>
</feature>
<dbReference type="GO" id="GO:0006261">
    <property type="term" value="P:DNA-templated DNA replication"/>
    <property type="evidence" value="ECO:0007669"/>
    <property type="project" value="TreeGrafter"/>
</dbReference>
<dbReference type="AlphaFoldDB" id="A0A0C3HD55"/>
<dbReference type="Pfam" id="PF00808">
    <property type="entry name" value="CBFD_NFYB_HMF"/>
    <property type="match status" value="1"/>
</dbReference>
<feature type="compositionally biased region" description="Polar residues" evidence="3">
    <location>
        <begin position="112"/>
        <end position="132"/>
    </location>
</feature>
<dbReference type="GO" id="GO:0008623">
    <property type="term" value="C:CHRAC"/>
    <property type="evidence" value="ECO:0007669"/>
    <property type="project" value="TreeGrafter"/>
</dbReference>
<dbReference type="PANTHER" id="PTHR10252:SF54">
    <property type="entry name" value="CHROMATIN ACCESSIBILITY COMPLEX PROTEIN 1"/>
    <property type="match status" value="1"/>
</dbReference>
<dbReference type="PANTHER" id="PTHR10252">
    <property type="entry name" value="HISTONE-LIKE TRANSCRIPTION FACTOR CCAAT-RELATED"/>
    <property type="match status" value="1"/>
</dbReference>
<feature type="compositionally biased region" description="Basic and acidic residues" evidence="3">
    <location>
        <begin position="183"/>
        <end position="193"/>
    </location>
</feature>
<keyword evidence="6" id="KW-1185">Reference proteome</keyword>
<sequence length="193" mass="21144">MPYNTNPLPPRREPLGQAQLPLSRVKKIIALDSDVNMCSNNAAFVITLATELFIQYLAEQGHRVVKSERKPRRNIQYRDLSNAVAHQDNLEFLVDVVPRTIPFKQVKEKKAPTNSKAANGESSAGPGQTTLDGRTLLVNGTNGASHTGIVDDVDDGSAADPNAQLEMETRRATASQGQNGWSDSRDVEMKHIL</sequence>
<proteinExistence type="predicted"/>
<dbReference type="Gene3D" id="1.10.20.10">
    <property type="entry name" value="Histone, subunit A"/>
    <property type="match status" value="1"/>
</dbReference>
<dbReference type="SUPFAM" id="SSF47113">
    <property type="entry name" value="Histone-fold"/>
    <property type="match status" value="1"/>
</dbReference>
<evidence type="ECO:0000256" key="3">
    <source>
        <dbReference type="SAM" id="MobiDB-lite"/>
    </source>
</evidence>
<evidence type="ECO:0000313" key="5">
    <source>
        <dbReference type="EMBL" id="KIN00257.1"/>
    </source>
</evidence>
<keyword evidence="2" id="KW-0539">Nucleus</keyword>
<evidence type="ECO:0000256" key="1">
    <source>
        <dbReference type="ARBA" id="ARBA00004123"/>
    </source>
</evidence>
<dbReference type="InterPro" id="IPR050568">
    <property type="entry name" value="Transcr_DNA_Rep_Reg"/>
</dbReference>
<protein>
    <recommendedName>
        <fullName evidence="4">Transcription factor CBF/NF-Y/archaeal histone domain-containing protein</fullName>
    </recommendedName>
</protein>
<name>A0A0C3HD55_OIDMZ</name>
<feature type="region of interest" description="Disordered" evidence="3">
    <location>
        <begin position="147"/>
        <end position="193"/>
    </location>
</feature>
<reference evidence="6" key="2">
    <citation type="submission" date="2015-01" db="EMBL/GenBank/DDBJ databases">
        <title>Evolutionary Origins and Diversification of the Mycorrhizal Mutualists.</title>
        <authorList>
            <consortium name="DOE Joint Genome Institute"/>
            <consortium name="Mycorrhizal Genomics Consortium"/>
            <person name="Kohler A."/>
            <person name="Kuo A."/>
            <person name="Nagy L.G."/>
            <person name="Floudas D."/>
            <person name="Copeland A."/>
            <person name="Barry K.W."/>
            <person name="Cichocki N."/>
            <person name="Veneault-Fourrey C."/>
            <person name="LaButti K."/>
            <person name="Lindquist E.A."/>
            <person name="Lipzen A."/>
            <person name="Lundell T."/>
            <person name="Morin E."/>
            <person name="Murat C."/>
            <person name="Riley R."/>
            <person name="Ohm R."/>
            <person name="Sun H."/>
            <person name="Tunlid A."/>
            <person name="Henrissat B."/>
            <person name="Grigoriev I.V."/>
            <person name="Hibbett D.S."/>
            <person name="Martin F."/>
        </authorList>
    </citation>
    <scope>NUCLEOTIDE SEQUENCE [LARGE SCALE GENOMIC DNA]</scope>
    <source>
        <strain evidence="6">Zn</strain>
    </source>
</reference>
<dbReference type="Proteomes" id="UP000054321">
    <property type="component" value="Unassembled WGS sequence"/>
</dbReference>
<comment type="subcellular location">
    <subcellularLocation>
        <location evidence="1">Nucleus</location>
    </subcellularLocation>
</comment>
<feature type="region of interest" description="Disordered" evidence="3">
    <location>
        <begin position="107"/>
        <end position="132"/>
    </location>
</feature>